<evidence type="ECO:0000313" key="2">
    <source>
        <dbReference type="Proteomes" id="UP001324634"/>
    </source>
</evidence>
<keyword evidence="2" id="KW-1185">Reference proteome</keyword>
<evidence type="ECO:0000313" key="1">
    <source>
        <dbReference type="EMBL" id="WPU65012.1"/>
    </source>
</evidence>
<protein>
    <recommendedName>
        <fullName evidence="3">DUF3078 domain-containing protein</fullName>
    </recommendedName>
</protein>
<dbReference type="RefSeq" id="WP_321394904.1">
    <property type="nucleotide sequence ID" value="NZ_CP139487.1"/>
</dbReference>
<sequence>MYKFWSLTEKYLGFRQLTVCSMLLCAGFAKGQTASLQNRMPASYVPDDDVIVAPVDNELSFYQQYVASDKSEDVAKSRNQLKVWNDNQAFADQYGLDSTLAGSTFFVPTPDEKYEYFKDKYMRYLRRKGEQPLKDTPKNWYNSYRASNEVDTIDEMEARFKSTTKKSHTGKDLPEAFQEKEVSVWKQTKFIFQPRLDQGLVIVGFKSPIAYTRAWVGANGEAEINVQKSVDSIGFRMMFNYYAHSGKYFTSADQRLMDNLYARVTSQKNPDADTSKDQIRQDNTIMLLYAKQF</sequence>
<reference evidence="1 2" key="1">
    <citation type="submission" date="2023-11" db="EMBL/GenBank/DDBJ databases">
        <title>Peredibacter starrii A3.12.</title>
        <authorList>
            <person name="Mitchell R.J."/>
        </authorList>
    </citation>
    <scope>NUCLEOTIDE SEQUENCE [LARGE SCALE GENOMIC DNA]</scope>
    <source>
        <strain evidence="1 2">A3.12</strain>
    </source>
</reference>
<accession>A0AAX4HP89</accession>
<dbReference type="EMBL" id="CP139487">
    <property type="protein sequence ID" value="WPU65012.1"/>
    <property type="molecule type" value="Genomic_DNA"/>
</dbReference>
<dbReference type="KEGG" id="psti:SOO65_20150"/>
<gene>
    <name evidence="1" type="ORF">SOO65_20150</name>
</gene>
<dbReference type="Proteomes" id="UP001324634">
    <property type="component" value="Chromosome"/>
</dbReference>
<proteinExistence type="predicted"/>
<organism evidence="1 2">
    <name type="scientific">Peredibacter starrii</name>
    <dbReference type="NCBI Taxonomy" id="28202"/>
    <lineage>
        <taxon>Bacteria</taxon>
        <taxon>Pseudomonadati</taxon>
        <taxon>Bdellovibrionota</taxon>
        <taxon>Bacteriovoracia</taxon>
        <taxon>Bacteriovoracales</taxon>
        <taxon>Bacteriovoracaceae</taxon>
        <taxon>Peredibacter</taxon>
    </lineage>
</organism>
<evidence type="ECO:0008006" key="3">
    <source>
        <dbReference type="Google" id="ProtNLM"/>
    </source>
</evidence>
<name>A0AAX4HP89_9BACT</name>
<dbReference type="AlphaFoldDB" id="A0AAX4HP89"/>